<protein>
    <recommendedName>
        <fullName evidence="5">FAD-binding PCMH-type domain-containing protein</fullName>
    </recommendedName>
</protein>
<dbReference type="Proteomes" id="UP000028524">
    <property type="component" value="Unassembled WGS sequence"/>
</dbReference>
<gene>
    <name evidence="6" type="ORF">S40285_06869</name>
</gene>
<dbReference type="GO" id="GO:0071949">
    <property type="term" value="F:FAD binding"/>
    <property type="evidence" value="ECO:0007669"/>
    <property type="project" value="InterPro"/>
</dbReference>
<reference evidence="6 7" key="1">
    <citation type="journal article" date="2014" name="BMC Genomics">
        <title>Comparative genome sequencing reveals chemotype-specific gene clusters in the toxigenic black mold Stachybotrys.</title>
        <authorList>
            <person name="Semeiks J."/>
            <person name="Borek D."/>
            <person name="Otwinowski Z."/>
            <person name="Grishin N.V."/>
        </authorList>
    </citation>
    <scope>NUCLEOTIDE SEQUENCE [LARGE SCALE GENOMIC DNA]</scope>
    <source>
        <strain evidence="6 7">IBT 40285</strain>
    </source>
</reference>
<dbReference type="GO" id="GO:0016491">
    <property type="term" value="F:oxidoreductase activity"/>
    <property type="evidence" value="ECO:0007669"/>
    <property type="project" value="UniProtKB-KW"/>
</dbReference>
<dbReference type="OrthoDB" id="9983560at2759"/>
<dbReference type="STRING" id="1283841.A0A084QE58"/>
<evidence type="ECO:0000256" key="1">
    <source>
        <dbReference type="ARBA" id="ARBA00005466"/>
    </source>
</evidence>
<dbReference type="SUPFAM" id="SSF55103">
    <property type="entry name" value="FAD-linked oxidases, C-terminal domain"/>
    <property type="match status" value="1"/>
</dbReference>
<dbReference type="Gene3D" id="3.30.465.10">
    <property type="match status" value="2"/>
</dbReference>
<dbReference type="InterPro" id="IPR012951">
    <property type="entry name" value="BBE"/>
</dbReference>
<dbReference type="InterPro" id="IPR016166">
    <property type="entry name" value="FAD-bd_PCMH"/>
</dbReference>
<evidence type="ECO:0000256" key="4">
    <source>
        <dbReference type="ARBA" id="ARBA00023002"/>
    </source>
</evidence>
<dbReference type="HOGENOM" id="CLU_018354_4_2_1"/>
<comment type="similarity">
    <text evidence="1">Belongs to the oxygen-dependent FAD-linked oxidoreductase family.</text>
</comment>
<evidence type="ECO:0000256" key="3">
    <source>
        <dbReference type="ARBA" id="ARBA00022827"/>
    </source>
</evidence>
<sequence length="472" mass="50920">MAAAVSNNTCDPFSVRELPCDAGNAVTYSVNASEPSHFAQAIAFAGSKNIRLVIRNTGHDFLGKSTGKWALSVWTHHMKGTERLHYNSTFYTGPAIKLNAGVQVEEAYEATHAHNSVVVGGDCATVGVVGGYLQGGGHSPLSSVYGMGADQVLEWEVVDGTGRLLRASPLENADLYWALSGGGGGTFGIVSSVVVKTYPDMRTSGVQLAFNLDTERPGAFYNAVNRYHELVPEFTAAGGMAIALITNSSFLLTPLTLPNMSQADAEALVAPLARELDDQGLHYNLNVTEYPNWLSFWQQLIKPNPTQLVQNAQFGGWMVPRSVVEENPRGLQAAIQDITKSGCDFVGLALNASMPEGSSDNSILPSWRSAAMCVILSTSWPQGADARRMREMSDTMTQTCVPALAKLAPEAGAYLNEADPNQPGWQAAFYGDNYDRLLAIKNEYDPEHVFYAQTAVGSESHWIDNDGRLCRS</sequence>
<dbReference type="InterPro" id="IPR036318">
    <property type="entry name" value="FAD-bd_PCMH-like_sf"/>
</dbReference>
<dbReference type="EMBL" id="KL660809">
    <property type="protein sequence ID" value="KFA62243.1"/>
    <property type="molecule type" value="Genomic_DNA"/>
</dbReference>
<proteinExistence type="inferred from homology"/>
<dbReference type="OMA" id="RNAISHM"/>
<dbReference type="InParanoid" id="A0A084QE58"/>
<keyword evidence="4" id="KW-0560">Oxidoreductase</keyword>
<dbReference type="Pfam" id="PF08031">
    <property type="entry name" value="BBE"/>
    <property type="match status" value="1"/>
</dbReference>
<dbReference type="InterPro" id="IPR050432">
    <property type="entry name" value="FAD-linked_Oxidoreductases_BP"/>
</dbReference>
<dbReference type="PANTHER" id="PTHR13878:SF91">
    <property type="entry name" value="FAD BINDING DOMAIN PROTEIN (AFU_ORTHOLOGUE AFUA_6G12070)-RELATED"/>
    <property type="match status" value="1"/>
</dbReference>
<dbReference type="AlphaFoldDB" id="A0A084QE58"/>
<dbReference type="PANTHER" id="PTHR13878">
    <property type="entry name" value="GULONOLACTONE OXIDASE"/>
    <property type="match status" value="1"/>
</dbReference>
<dbReference type="Pfam" id="PF01565">
    <property type="entry name" value="FAD_binding_4"/>
    <property type="match status" value="1"/>
</dbReference>
<keyword evidence="7" id="KW-1185">Reference proteome</keyword>
<evidence type="ECO:0000313" key="7">
    <source>
        <dbReference type="Proteomes" id="UP000028524"/>
    </source>
</evidence>
<evidence type="ECO:0000256" key="2">
    <source>
        <dbReference type="ARBA" id="ARBA00022630"/>
    </source>
</evidence>
<accession>A0A084QE58</accession>
<feature type="domain" description="FAD-binding PCMH-type" evidence="5">
    <location>
        <begin position="21"/>
        <end position="200"/>
    </location>
</feature>
<dbReference type="SUPFAM" id="SSF56176">
    <property type="entry name" value="FAD-binding/transporter-associated domain-like"/>
    <property type="match status" value="1"/>
</dbReference>
<evidence type="ECO:0000259" key="5">
    <source>
        <dbReference type="PROSITE" id="PS51387"/>
    </source>
</evidence>
<dbReference type="PROSITE" id="PS51387">
    <property type="entry name" value="FAD_PCMH"/>
    <property type="match status" value="1"/>
</dbReference>
<organism evidence="6 7">
    <name type="scientific">Stachybotrys chlorohalonatus (strain IBT 40285)</name>
    <dbReference type="NCBI Taxonomy" id="1283841"/>
    <lineage>
        <taxon>Eukaryota</taxon>
        <taxon>Fungi</taxon>
        <taxon>Dikarya</taxon>
        <taxon>Ascomycota</taxon>
        <taxon>Pezizomycotina</taxon>
        <taxon>Sordariomycetes</taxon>
        <taxon>Hypocreomycetidae</taxon>
        <taxon>Hypocreales</taxon>
        <taxon>Stachybotryaceae</taxon>
        <taxon>Stachybotrys</taxon>
    </lineage>
</organism>
<keyword evidence="3" id="KW-0274">FAD</keyword>
<dbReference type="InterPro" id="IPR016169">
    <property type="entry name" value="FAD-bd_PCMH_sub2"/>
</dbReference>
<name>A0A084QE58_STAC4</name>
<keyword evidence="2" id="KW-0285">Flavoprotein</keyword>
<evidence type="ECO:0000313" key="6">
    <source>
        <dbReference type="EMBL" id="KFA62243.1"/>
    </source>
</evidence>
<dbReference type="InterPro" id="IPR016164">
    <property type="entry name" value="FAD-linked_Oxase-like_C"/>
</dbReference>
<dbReference type="InterPro" id="IPR006094">
    <property type="entry name" value="Oxid_FAD_bind_N"/>
</dbReference>